<dbReference type="RefSeq" id="WP_144850087.1">
    <property type="nucleotide sequence ID" value="NZ_VNJI01000025.1"/>
</dbReference>
<dbReference type="AlphaFoldDB" id="A0A559K845"/>
<evidence type="ECO:0000256" key="1">
    <source>
        <dbReference type="SAM" id="Phobius"/>
    </source>
</evidence>
<protein>
    <submittedName>
        <fullName evidence="2">Uncharacterized protein</fullName>
    </submittedName>
</protein>
<dbReference type="Proteomes" id="UP000317036">
    <property type="component" value="Unassembled WGS sequence"/>
</dbReference>
<reference evidence="2 3" key="1">
    <citation type="submission" date="2019-07" db="EMBL/GenBank/DDBJ databases">
        <authorList>
            <person name="Kim J."/>
        </authorList>
    </citation>
    <scope>NUCLEOTIDE SEQUENCE [LARGE SCALE GENOMIC DNA]</scope>
    <source>
        <strain evidence="2 3">JC52</strain>
    </source>
</reference>
<accession>A0A559K845</accession>
<feature type="transmembrane region" description="Helical" evidence="1">
    <location>
        <begin position="27"/>
        <end position="45"/>
    </location>
</feature>
<organism evidence="2 3">
    <name type="scientific">Paenibacillus cremeus</name>
    <dbReference type="NCBI Taxonomy" id="2163881"/>
    <lineage>
        <taxon>Bacteria</taxon>
        <taxon>Bacillati</taxon>
        <taxon>Bacillota</taxon>
        <taxon>Bacilli</taxon>
        <taxon>Bacillales</taxon>
        <taxon>Paenibacillaceae</taxon>
        <taxon>Paenibacillus</taxon>
    </lineage>
</organism>
<feature type="transmembrane region" description="Helical" evidence="1">
    <location>
        <begin position="6"/>
        <end position="22"/>
    </location>
</feature>
<dbReference type="EMBL" id="VNJI01000025">
    <property type="protein sequence ID" value="TVY08301.1"/>
    <property type="molecule type" value="Genomic_DNA"/>
</dbReference>
<gene>
    <name evidence="2" type="ORF">FPZ49_19760</name>
</gene>
<evidence type="ECO:0000313" key="3">
    <source>
        <dbReference type="Proteomes" id="UP000317036"/>
    </source>
</evidence>
<keyword evidence="3" id="KW-1185">Reference proteome</keyword>
<name>A0A559K845_9BACL</name>
<keyword evidence="1" id="KW-1133">Transmembrane helix</keyword>
<comment type="caution">
    <text evidence="2">The sequence shown here is derived from an EMBL/GenBank/DDBJ whole genome shotgun (WGS) entry which is preliminary data.</text>
</comment>
<proteinExistence type="predicted"/>
<keyword evidence="1" id="KW-0812">Transmembrane</keyword>
<keyword evidence="1" id="KW-0472">Membrane</keyword>
<evidence type="ECO:0000313" key="2">
    <source>
        <dbReference type="EMBL" id="TVY08301.1"/>
    </source>
</evidence>
<sequence>MILLQIIGGALLALLLWTLLKLTVKAFFWVIGLAVIIAFVFPGMLLLLGGLVFVLVSLLATFGLLMLISAFWRD</sequence>
<feature type="transmembrane region" description="Helical" evidence="1">
    <location>
        <begin position="51"/>
        <end position="72"/>
    </location>
</feature>